<dbReference type="Gene3D" id="1.10.1740.10">
    <property type="match status" value="1"/>
</dbReference>
<keyword evidence="2" id="KW-0805">Transcription regulation</keyword>
<protein>
    <submittedName>
        <fullName evidence="9">SigE family RNA polymerase sigma factor</fullName>
    </submittedName>
</protein>
<dbReference type="Gene3D" id="1.10.10.10">
    <property type="entry name" value="Winged helix-like DNA-binding domain superfamily/Winged helix DNA-binding domain"/>
    <property type="match status" value="1"/>
</dbReference>
<proteinExistence type="inferred from homology"/>
<dbReference type="InterPro" id="IPR013325">
    <property type="entry name" value="RNA_pol_sigma_r2"/>
</dbReference>
<keyword evidence="3" id="KW-0731">Sigma factor</keyword>
<dbReference type="NCBIfam" id="TIGR02937">
    <property type="entry name" value="sigma70-ECF"/>
    <property type="match status" value="1"/>
</dbReference>
<dbReference type="PANTHER" id="PTHR43133">
    <property type="entry name" value="RNA POLYMERASE ECF-TYPE SIGMA FACTO"/>
    <property type="match status" value="1"/>
</dbReference>
<dbReference type="GO" id="GO:0006352">
    <property type="term" value="P:DNA-templated transcription initiation"/>
    <property type="evidence" value="ECO:0007669"/>
    <property type="project" value="InterPro"/>
</dbReference>
<name>A0A6N9YT87_9ACTN</name>
<evidence type="ECO:0000259" key="8">
    <source>
        <dbReference type="Pfam" id="PF08281"/>
    </source>
</evidence>
<dbReference type="SUPFAM" id="SSF88659">
    <property type="entry name" value="Sigma3 and sigma4 domains of RNA polymerase sigma factors"/>
    <property type="match status" value="1"/>
</dbReference>
<keyword evidence="10" id="KW-1185">Reference proteome</keyword>
<keyword evidence="4" id="KW-0238">DNA-binding</keyword>
<accession>A0A6N9YT87</accession>
<dbReference type="AlphaFoldDB" id="A0A6N9YT87"/>
<feature type="compositionally biased region" description="Basic residues" evidence="6">
    <location>
        <begin position="83"/>
        <end position="92"/>
    </location>
</feature>
<organism evidence="9 10">
    <name type="scientific">Phytoactinopolyspora alkaliphila</name>
    <dbReference type="NCBI Taxonomy" id="1783498"/>
    <lineage>
        <taxon>Bacteria</taxon>
        <taxon>Bacillati</taxon>
        <taxon>Actinomycetota</taxon>
        <taxon>Actinomycetes</taxon>
        <taxon>Jiangellales</taxon>
        <taxon>Jiangellaceae</taxon>
        <taxon>Phytoactinopolyspora</taxon>
    </lineage>
</organism>
<evidence type="ECO:0000256" key="4">
    <source>
        <dbReference type="ARBA" id="ARBA00023125"/>
    </source>
</evidence>
<dbReference type="NCBIfam" id="TIGR02983">
    <property type="entry name" value="SigE-fam_strep"/>
    <property type="match status" value="1"/>
</dbReference>
<dbReference type="PANTHER" id="PTHR43133:SF50">
    <property type="entry name" value="ECF RNA POLYMERASE SIGMA FACTOR SIGM"/>
    <property type="match status" value="1"/>
</dbReference>
<dbReference type="InterPro" id="IPR036388">
    <property type="entry name" value="WH-like_DNA-bd_sf"/>
</dbReference>
<dbReference type="Proteomes" id="UP000469185">
    <property type="component" value="Unassembled WGS sequence"/>
</dbReference>
<dbReference type="InterPro" id="IPR014284">
    <property type="entry name" value="RNA_pol_sigma-70_dom"/>
</dbReference>
<comment type="caution">
    <text evidence="9">The sequence shown here is derived from an EMBL/GenBank/DDBJ whole genome shotgun (WGS) entry which is preliminary data.</text>
</comment>
<dbReference type="InterPro" id="IPR014325">
    <property type="entry name" value="RNA_pol_sigma-E_actinobac"/>
</dbReference>
<dbReference type="InterPro" id="IPR007627">
    <property type="entry name" value="RNA_pol_sigma70_r2"/>
</dbReference>
<evidence type="ECO:0000256" key="5">
    <source>
        <dbReference type="ARBA" id="ARBA00023163"/>
    </source>
</evidence>
<dbReference type="CDD" id="cd06171">
    <property type="entry name" value="Sigma70_r4"/>
    <property type="match status" value="1"/>
</dbReference>
<dbReference type="EMBL" id="JAAGOB010000017">
    <property type="protein sequence ID" value="NED98160.1"/>
    <property type="molecule type" value="Genomic_DNA"/>
</dbReference>
<sequence length="176" mass="19514">MVEDSTRDAEGAQDADSAITELYAAHYAGLVRLAALLMRDESVAEEIVQDAFVALHRRWRRLKDPQKAAGYLRTSVVHGTRSMQRRRQVAKRHPQDLPPDEPSAEQTALTAEVGNAVVDALRELPARQREALVLRYYGGLSESEIASAMKISNGAVKSHASRGMAALRPVLESWRR</sequence>
<evidence type="ECO:0000256" key="6">
    <source>
        <dbReference type="SAM" id="MobiDB-lite"/>
    </source>
</evidence>
<evidence type="ECO:0000259" key="7">
    <source>
        <dbReference type="Pfam" id="PF04542"/>
    </source>
</evidence>
<dbReference type="InterPro" id="IPR039425">
    <property type="entry name" value="RNA_pol_sigma-70-like"/>
</dbReference>
<dbReference type="RefSeq" id="WP_163820955.1">
    <property type="nucleotide sequence ID" value="NZ_JAAGOB010000017.1"/>
</dbReference>
<reference evidence="9 10" key="1">
    <citation type="submission" date="2020-02" db="EMBL/GenBank/DDBJ databases">
        <authorList>
            <person name="Li X.-J."/>
            <person name="Feng X.-M."/>
        </authorList>
    </citation>
    <scope>NUCLEOTIDE SEQUENCE [LARGE SCALE GENOMIC DNA]</scope>
    <source>
        <strain evidence="9 10">CGMCC 4.7225</strain>
    </source>
</reference>
<dbReference type="SUPFAM" id="SSF88946">
    <property type="entry name" value="Sigma2 domain of RNA polymerase sigma factors"/>
    <property type="match status" value="1"/>
</dbReference>
<dbReference type="Pfam" id="PF08281">
    <property type="entry name" value="Sigma70_r4_2"/>
    <property type="match status" value="1"/>
</dbReference>
<gene>
    <name evidence="9" type="ORF">G1H11_22940</name>
</gene>
<dbReference type="GO" id="GO:0003677">
    <property type="term" value="F:DNA binding"/>
    <property type="evidence" value="ECO:0007669"/>
    <property type="project" value="UniProtKB-KW"/>
</dbReference>
<comment type="similarity">
    <text evidence="1">Belongs to the sigma-70 factor family. ECF subfamily.</text>
</comment>
<feature type="region of interest" description="Disordered" evidence="6">
    <location>
        <begin position="82"/>
        <end position="105"/>
    </location>
</feature>
<evidence type="ECO:0000256" key="3">
    <source>
        <dbReference type="ARBA" id="ARBA00023082"/>
    </source>
</evidence>
<evidence type="ECO:0000313" key="10">
    <source>
        <dbReference type="Proteomes" id="UP000469185"/>
    </source>
</evidence>
<feature type="domain" description="RNA polymerase sigma-70 region 2" evidence="7">
    <location>
        <begin position="22"/>
        <end position="88"/>
    </location>
</feature>
<dbReference type="GO" id="GO:0016987">
    <property type="term" value="F:sigma factor activity"/>
    <property type="evidence" value="ECO:0007669"/>
    <property type="project" value="UniProtKB-KW"/>
</dbReference>
<evidence type="ECO:0000256" key="2">
    <source>
        <dbReference type="ARBA" id="ARBA00023015"/>
    </source>
</evidence>
<evidence type="ECO:0000313" key="9">
    <source>
        <dbReference type="EMBL" id="NED98160.1"/>
    </source>
</evidence>
<dbReference type="InterPro" id="IPR013324">
    <property type="entry name" value="RNA_pol_sigma_r3/r4-like"/>
</dbReference>
<keyword evidence="5" id="KW-0804">Transcription</keyword>
<feature type="domain" description="RNA polymerase sigma factor 70 region 4 type 2" evidence="8">
    <location>
        <begin position="116"/>
        <end position="167"/>
    </location>
</feature>
<dbReference type="InterPro" id="IPR013249">
    <property type="entry name" value="RNA_pol_sigma70_r4_t2"/>
</dbReference>
<dbReference type="Pfam" id="PF04542">
    <property type="entry name" value="Sigma70_r2"/>
    <property type="match status" value="1"/>
</dbReference>
<evidence type="ECO:0000256" key="1">
    <source>
        <dbReference type="ARBA" id="ARBA00010641"/>
    </source>
</evidence>